<dbReference type="RefSeq" id="WP_037463452.1">
    <property type="nucleotide sequence ID" value="NZ_BCZD01000022.1"/>
</dbReference>
<dbReference type="PATRIC" id="fig|1219045.3.peg.1188"/>
<organism evidence="2 3">
    <name type="scientific">Sphingobium herbicidovorans (strain ATCC 700291 / DSM 11019 / CCUG 56400 / KCTC 2939 / LMG 18315 / NBRC 16415 / MH)</name>
    <name type="common">Sphingomonas herbicidovorans</name>
    <dbReference type="NCBI Taxonomy" id="1219045"/>
    <lineage>
        <taxon>Bacteria</taxon>
        <taxon>Pseudomonadati</taxon>
        <taxon>Pseudomonadota</taxon>
        <taxon>Alphaproteobacteria</taxon>
        <taxon>Sphingomonadales</taxon>
        <taxon>Sphingomonadaceae</taxon>
        <taxon>Sphingobium</taxon>
    </lineage>
</organism>
<gene>
    <name evidence="2" type="ORF">BV98_001168</name>
</gene>
<protein>
    <submittedName>
        <fullName evidence="2">Uncharacterized protein</fullName>
    </submittedName>
</protein>
<evidence type="ECO:0000256" key="1">
    <source>
        <dbReference type="SAM" id="MobiDB-lite"/>
    </source>
</evidence>
<dbReference type="EMBL" id="JFZA02000007">
    <property type="protein sequence ID" value="KFG90975.1"/>
    <property type="molecule type" value="Genomic_DNA"/>
</dbReference>
<comment type="caution">
    <text evidence="2">The sequence shown here is derived from an EMBL/GenBank/DDBJ whole genome shotgun (WGS) entry which is preliminary data.</text>
</comment>
<keyword evidence="3" id="KW-1185">Reference proteome</keyword>
<dbReference type="eggNOG" id="ENOG5031AQT">
    <property type="taxonomic scope" value="Bacteria"/>
</dbReference>
<accession>A0A086PC57</accession>
<dbReference type="OrthoDB" id="7476301at2"/>
<dbReference type="Proteomes" id="UP000024284">
    <property type="component" value="Unassembled WGS sequence"/>
</dbReference>
<proteinExistence type="predicted"/>
<evidence type="ECO:0000313" key="2">
    <source>
        <dbReference type="EMBL" id="KFG90975.1"/>
    </source>
</evidence>
<feature type="region of interest" description="Disordered" evidence="1">
    <location>
        <begin position="51"/>
        <end position="71"/>
    </location>
</feature>
<name>A0A086PC57_SPHHM</name>
<dbReference type="AlphaFoldDB" id="A0A086PC57"/>
<evidence type="ECO:0000313" key="3">
    <source>
        <dbReference type="Proteomes" id="UP000024284"/>
    </source>
</evidence>
<sequence>MLCLFLLASAPLPPMQDEARRVVEAQLRSPPREPGSTGLSAEEAAIVRTRYLQSIGQRPPRPSDQDGVAGQ</sequence>
<reference evidence="2" key="1">
    <citation type="submission" date="2014-08" db="EMBL/GenBank/DDBJ databases">
        <title>Draft genome sequences of Sphingobium herbicidovorans.</title>
        <authorList>
            <person name="Gan H.M."/>
            <person name="Gan H.Y."/>
            <person name="Savka M.A."/>
        </authorList>
    </citation>
    <scope>NUCLEOTIDE SEQUENCE [LARGE SCALE GENOMIC DNA]</scope>
    <source>
        <strain evidence="2">NBRC 16415</strain>
    </source>
</reference>
<dbReference type="STRING" id="76947.GCA_002080435_03417"/>